<evidence type="ECO:0000259" key="2">
    <source>
        <dbReference type="Pfam" id="PF00582"/>
    </source>
</evidence>
<dbReference type="InterPro" id="IPR006015">
    <property type="entry name" value="Universal_stress_UspA"/>
</dbReference>
<dbReference type="Gene3D" id="3.40.50.620">
    <property type="entry name" value="HUPs"/>
    <property type="match status" value="2"/>
</dbReference>
<dbReference type="InterPro" id="IPR006016">
    <property type="entry name" value="UspA"/>
</dbReference>
<feature type="domain" description="UspA" evidence="2">
    <location>
        <begin position="154"/>
        <end position="274"/>
    </location>
</feature>
<feature type="domain" description="UspA" evidence="2">
    <location>
        <begin position="1"/>
        <end position="144"/>
    </location>
</feature>
<dbReference type="Proteomes" id="UP001589654">
    <property type="component" value="Unassembled WGS sequence"/>
</dbReference>
<reference evidence="3 4" key="1">
    <citation type="submission" date="2024-09" db="EMBL/GenBank/DDBJ databases">
        <authorList>
            <person name="Sun Q."/>
            <person name="Mori K."/>
        </authorList>
    </citation>
    <scope>NUCLEOTIDE SEQUENCE [LARGE SCALE GENOMIC DNA]</scope>
    <source>
        <strain evidence="3 4">CECT 7682</strain>
    </source>
</reference>
<sequence>MKKILVPCDFSEASHAAFAFASQIASANEGVVEVLHVLEFPFNLEQPYYMASFNYDLDGLFLELKKGAEGRFENMKAPHDLKGTHVNFNVLHGTVAKKIEEFVGEKGIELIVIGTEGHSQLHNFFVGSNTEKVIRRSEVPVITLKKSIPLNIIKDIVLPIDFKPLGEEWENKIKYLQGFFKAKLHLVFINTPSWFMEDSLALDKMKQFAEDHQLEGATFNVRNNYHVPDGIHKFAHEIQAGMIALGTHERKGLEHFFGGGVQERMVHGLEVPIWTYNRK</sequence>
<dbReference type="SUPFAM" id="SSF52402">
    <property type="entry name" value="Adenine nucleotide alpha hydrolases-like"/>
    <property type="match status" value="2"/>
</dbReference>
<comment type="caution">
    <text evidence="3">The sequence shown here is derived from an EMBL/GenBank/DDBJ whole genome shotgun (WGS) entry which is preliminary data.</text>
</comment>
<dbReference type="RefSeq" id="WP_379945467.1">
    <property type="nucleotide sequence ID" value="NZ_JBHMEW010000068.1"/>
</dbReference>
<name>A0ABV5JBU6_9BACT</name>
<dbReference type="EMBL" id="JBHMEW010000068">
    <property type="protein sequence ID" value="MFB9213389.1"/>
    <property type="molecule type" value="Genomic_DNA"/>
</dbReference>
<evidence type="ECO:0000256" key="1">
    <source>
        <dbReference type="ARBA" id="ARBA00008791"/>
    </source>
</evidence>
<gene>
    <name evidence="3" type="ORF">ACFFUR_16355</name>
</gene>
<evidence type="ECO:0000313" key="3">
    <source>
        <dbReference type="EMBL" id="MFB9213389.1"/>
    </source>
</evidence>
<dbReference type="CDD" id="cd00293">
    <property type="entry name" value="USP-like"/>
    <property type="match status" value="2"/>
</dbReference>
<accession>A0ABV5JBU6</accession>
<comment type="similarity">
    <text evidence="1">Belongs to the universal stress protein A family.</text>
</comment>
<proteinExistence type="inferred from homology"/>
<protein>
    <submittedName>
        <fullName evidence="3">Universal stress protein</fullName>
    </submittedName>
</protein>
<dbReference type="Pfam" id="PF00582">
    <property type="entry name" value="Usp"/>
    <property type="match status" value="2"/>
</dbReference>
<dbReference type="PRINTS" id="PR01438">
    <property type="entry name" value="UNVRSLSTRESS"/>
</dbReference>
<dbReference type="PANTHER" id="PTHR46268">
    <property type="entry name" value="STRESS RESPONSE PROTEIN NHAX"/>
    <property type="match status" value="1"/>
</dbReference>
<organism evidence="3 4">
    <name type="scientific">Echinicola jeungdonensis</name>
    <dbReference type="NCBI Taxonomy" id="709343"/>
    <lineage>
        <taxon>Bacteria</taxon>
        <taxon>Pseudomonadati</taxon>
        <taxon>Bacteroidota</taxon>
        <taxon>Cytophagia</taxon>
        <taxon>Cytophagales</taxon>
        <taxon>Cyclobacteriaceae</taxon>
        <taxon>Echinicola</taxon>
    </lineage>
</organism>
<evidence type="ECO:0000313" key="4">
    <source>
        <dbReference type="Proteomes" id="UP001589654"/>
    </source>
</evidence>
<dbReference type="PANTHER" id="PTHR46268:SF6">
    <property type="entry name" value="UNIVERSAL STRESS PROTEIN UP12"/>
    <property type="match status" value="1"/>
</dbReference>
<keyword evidence="4" id="KW-1185">Reference proteome</keyword>
<dbReference type="InterPro" id="IPR014729">
    <property type="entry name" value="Rossmann-like_a/b/a_fold"/>
</dbReference>